<dbReference type="InterPro" id="IPR050222">
    <property type="entry name" value="MATE_MdtK"/>
</dbReference>
<feature type="transmembrane region" description="Helical" evidence="6">
    <location>
        <begin position="59"/>
        <end position="80"/>
    </location>
</feature>
<dbReference type="InterPro" id="IPR002528">
    <property type="entry name" value="MATE_fam"/>
</dbReference>
<evidence type="ECO:0000256" key="2">
    <source>
        <dbReference type="ARBA" id="ARBA00010199"/>
    </source>
</evidence>
<dbReference type="EMBL" id="JACSNX010000005">
    <property type="protein sequence ID" value="MBM6850937.1"/>
    <property type="molecule type" value="Genomic_DNA"/>
</dbReference>
<feature type="transmembrane region" description="Helical" evidence="6">
    <location>
        <begin position="355"/>
        <end position="376"/>
    </location>
</feature>
<evidence type="ECO:0000256" key="1">
    <source>
        <dbReference type="ARBA" id="ARBA00003408"/>
    </source>
</evidence>
<dbReference type="PANTHER" id="PTHR43298">
    <property type="entry name" value="MULTIDRUG RESISTANCE PROTEIN NORM-RELATED"/>
    <property type="match status" value="1"/>
</dbReference>
<dbReference type="InterPro" id="IPR011322">
    <property type="entry name" value="N-reg_PII-like_a/b"/>
</dbReference>
<keyword evidence="6" id="KW-1133">Transmembrane helix</keyword>
<feature type="transmembrane region" description="Helical" evidence="6">
    <location>
        <begin position="281"/>
        <end position="302"/>
    </location>
</feature>
<comment type="similarity">
    <text evidence="2">Belongs to the multi antimicrobial extrusion (MATE) (TC 2.A.66.1) family.</text>
</comment>
<evidence type="ECO:0000256" key="5">
    <source>
        <dbReference type="ARBA" id="ARBA00031636"/>
    </source>
</evidence>
<comment type="function">
    <text evidence="1">Multidrug efflux pump.</text>
</comment>
<keyword evidence="4" id="KW-0813">Transport</keyword>
<dbReference type="Pfam" id="PF06153">
    <property type="entry name" value="CdAMP_rec"/>
    <property type="match status" value="1"/>
</dbReference>
<dbReference type="Pfam" id="PF01554">
    <property type="entry name" value="MatE"/>
    <property type="match status" value="2"/>
</dbReference>
<feature type="transmembrane region" description="Helical" evidence="6">
    <location>
        <begin position="323"/>
        <end position="343"/>
    </location>
</feature>
<name>A0ABS2FTJ5_9FIRM</name>
<feature type="transmembrane region" description="Helical" evidence="6">
    <location>
        <begin position="21"/>
        <end position="39"/>
    </location>
</feature>
<dbReference type="SUPFAM" id="SSF54913">
    <property type="entry name" value="GlnB-like"/>
    <property type="match status" value="1"/>
</dbReference>
<dbReference type="Proteomes" id="UP000719500">
    <property type="component" value="Unassembled WGS sequence"/>
</dbReference>
<dbReference type="RefSeq" id="WP_204803450.1">
    <property type="nucleotide sequence ID" value="NZ_JACSNX010000005.1"/>
</dbReference>
<dbReference type="Gene3D" id="3.30.70.120">
    <property type="match status" value="1"/>
</dbReference>
<reference evidence="7 8" key="1">
    <citation type="journal article" date="2021" name="Sci. Rep.">
        <title>The distribution of antibiotic resistance genes in chicken gut microbiota commensals.</title>
        <authorList>
            <person name="Juricova H."/>
            <person name="Matiasovicova J."/>
            <person name="Kubasova T."/>
            <person name="Cejkova D."/>
            <person name="Rychlik I."/>
        </authorList>
    </citation>
    <scope>NUCLEOTIDE SEQUENCE [LARGE SCALE GENOMIC DNA]</scope>
    <source>
        <strain evidence="7 8">An411</strain>
    </source>
</reference>
<feature type="transmembrane region" description="Helical" evidence="6">
    <location>
        <begin position="167"/>
        <end position="190"/>
    </location>
</feature>
<keyword evidence="6" id="KW-0472">Membrane</keyword>
<accession>A0ABS2FTJ5</accession>
<sequence length="561" mass="60217">MRAGSSYSLFDAESIWSILMRIAPPVMLAQLIQAMYNIVDSYFVGQFSNDGLTALSIVYPVQLIVTAIAVGTGVGVNTLMSRYDGQGNHHLADRTAGTGTVLALVSWLVFAAASGLLMRPFAAASTESAAVAEYAVTYGLIVCVGSLGVFLESTWSKVHQARGNMRLPMLAQIAGAATNIVLDPILIFGLGPVPALGVAGAAYATVAGQVLAAVIVSSGLRRPPAARVFLSYAARIYRLGYPSIFMQMLFTVYIMALNMILAGFSDAAVTVLGLYYKVQSFFFIPLSGLQTCIVPLLSYTYAKGAYPRCRQVVKNSVLLAMSFMLVGIACFELIPAQLLGIFTADPLVLEIGVPAFHIIGVSFLPAVISLILPVFFQAIGAALPSVLLSLTRQIFCLIPVFWAFSKVGLDYTWLAFPIAETVTGTLGLFFYIHRIRIWDRYKGAVLKPERKGAAAMKMITAIINKRDTGEVCAALTEAGYYFTRMASTGGFLTGGNTTLLIGTEEDRVSQVVAIIRQHCSRRTEKISSNVQLATPSAAYPTEVTVGGATLFVSDVTQFEKI</sequence>
<dbReference type="InterPro" id="IPR010375">
    <property type="entry name" value="CdAMP_rec"/>
</dbReference>
<keyword evidence="7" id="KW-0675">Receptor</keyword>
<evidence type="ECO:0000313" key="7">
    <source>
        <dbReference type="EMBL" id="MBM6850937.1"/>
    </source>
</evidence>
<proteinExistence type="inferred from homology"/>
<feature type="transmembrane region" description="Helical" evidence="6">
    <location>
        <begin position="411"/>
        <end position="432"/>
    </location>
</feature>
<dbReference type="PANTHER" id="PTHR43298:SF2">
    <property type="entry name" value="FMN_FAD EXPORTER YEEO-RELATED"/>
    <property type="match status" value="1"/>
</dbReference>
<dbReference type="InterPro" id="IPR015867">
    <property type="entry name" value="N-reg_PII/ATP_PRibTrfase_C"/>
</dbReference>
<evidence type="ECO:0000256" key="4">
    <source>
        <dbReference type="ARBA" id="ARBA00022448"/>
    </source>
</evidence>
<dbReference type="NCBIfam" id="TIGR00797">
    <property type="entry name" value="matE"/>
    <property type="match status" value="1"/>
</dbReference>
<comment type="caution">
    <text evidence="7">The sequence shown here is derived from an EMBL/GenBank/DDBJ whole genome shotgun (WGS) entry which is preliminary data.</text>
</comment>
<evidence type="ECO:0000313" key="8">
    <source>
        <dbReference type="Proteomes" id="UP000719500"/>
    </source>
</evidence>
<feature type="transmembrane region" description="Helical" evidence="6">
    <location>
        <begin position="196"/>
        <end position="218"/>
    </location>
</feature>
<organism evidence="7 8">
    <name type="scientific">Oscillibacter valericigenes</name>
    <dbReference type="NCBI Taxonomy" id="351091"/>
    <lineage>
        <taxon>Bacteria</taxon>
        <taxon>Bacillati</taxon>
        <taxon>Bacillota</taxon>
        <taxon>Clostridia</taxon>
        <taxon>Eubacteriales</taxon>
        <taxon>Oscillospiraceae</taxon>
        <taxon>Oscillibacter</taxon>
    </lineage>
</organism>
<keyword evidence="6" id="KW-0812">Transmembrane</keyword>
<gene>
    <name evidence="7" type="ORF">H9X91_05725</name>
</gene>
<feature type="transmembrane region" description="Helical" evidence="6">
    <location>
        <begin position="134"/>
        <end position="155"/>
    </location>
</feature>
<protein>
    <recommendedName>
        <fullName evidence="3">Probable multidrug resistance protein NorM</fullName>
    </recommendedName>
    <alternativeName>
        <fullName evidence="5">Multidrug-efflux transporter</fullName>
    </alternativeName>
</protein>
<evidence type="ECO:0000256" key="6">
    <source>
        <dbReference type="SAM" id="Phobius"/>
    </source>
</evidence>
<feature type="transmembrane region" description="Helical" evidence="6">
    <location>
        <begin position="239"/>
        <end position="261"/>
    </location>
</feature>
<feature type="transmembrane region" description="Helical" evidence="6">
    <location>
        <begin position="101"/>
        <end position="122"/>
    </location>
</feature>
<keyword evidence="8" id="KW-1185">Reference proteome</keyword>
<evidence type="ECO:0000256" key="3">
    <source>
        <dbReference type="ARBA" id="ARBA00020268"/>
    </source>
</evidence>
<feature type="transmembrane region" description="Helical" evidence="6">
    <location>
        <begin position="383"/>
        <end position="405"/>
    </location>
</feature>